<dbReference type="PANTHER" id="PTHR43284:SF1">
    <property type="entry name" value="ASPARAGINE SYNTHETASE"/>
    <property type="match status" value="1"/>
</dbReference>
<dbReference type="SUPFAM" id="SSF56235">
    <property type="entry name" value="N-terminal nucleophile aminohydrolases (Ntn hydrolases)"/>
    <property type="match status" value="1"/>
</dbReference>
<keyword evidence="12" id="KW-1185">Reference proteome</keyword>
<dbReference type="EMBL" id="VOQF01000002">
    <property type="protein sequence ID" value="TXC92355.1"/>
    <property type="molecule type" value="Genomic_DNA"/>
</dbReference>
<evidence type="ECO:0000256" key="1">
    <source>
        <dbReference type="ARBA" id="ARBA00005187"/>
    </source>
</evidence>
<gene>
    <name evidence="11" type="ORF">FS935_04685</name>
</gene>
<dbReference type="Gene3D" id="3.60.20.10">
    <property type="entry name" value="Glutamine Phosphoribosylpyrophosphate, subunit 1, domain 1"/>
    <property type="match status" value="1"/>
</dbReference>
<evidence type="ECO:0000313" key="11">
    <source>
        <dbReference type="EMBL" id="TXC92355.1"/>
    </source>
</evidence>
<accession>A0A5C6W4P9</accession>
<dbReference type="AlphaFoldDB" id="A0A5C6W4P9"/>
<sequence length="645" mass="75031">MSAIAGIFHLNKEPVSIEHINSMMGNLRRFPANDVQTWKKENIFLGCHAQWITPESLNKQLPFYDHERQIAITADAIIDNREELFSHLNIEKSIGVVIPDSQLILLAYQKWGEDCPKYLIGDFAFMIWDNKNQKLFGARDPSGYRTLYYYNDTTKFAFCTTIKSLLALPFIEKKLNESWLAEYIAISGMIDTVDASTTPYQNIKQIPPFHSVTVSRDFLKLNKYGQFNPGKTLKLKSDQEYIDAFQDVFQKAVKSRLRTHRNIGSHLSGGLDSGSVVGFAARELKHQNKLLHTFSYIPPSDFIDYTSKHLMPNESPYIKKTVDYVGGVSDHYYSFDGVDSYSELNDILDMNEMPYKFFENSFWLKGIFEKAHLEGIGVLLNGDNGNLSISWGNAFYYYSFLLKKLRWISLAKELNQYSENAGGSRFRNLPVIAKMAFPRISRPFSKNSMYRPLVINKEFANQIGIFHKLKQFGLNESGWFSGNNLNKHRRMVYDEIYPWNAGNTFNTKLSLQYSLWKRDPTNDIRVVKFCLSLPDEQFVQKGMDRALIRRSTENILPDEIRLNQKVRGIQAADWVHRIVPHWGELIEEMRELSEDERILKYFNKEIIDQALRKAKEGPQRENISNYDYRNLTQSLMLYRFIKNNF</sequence>
<proteinExistence type="inferred from homology"/>
<dbReference type="CDD" id="cd00712">
    <property type="entry name" value="AsnB"/>
    <property type="match status" value="1"/>
</dbReference>
<keyword evidence="5 9" id="KW-0067">ATP-binding</keyword>
<comment type="similarity">
    <text evidence="2">Belongs to the asparagine synthetase family.</text>
</comment>
<keyword evidence="6" id="KW-0028">Amino-acid biosynthesis</keyword>
<comment type="pathway">
    <text evidence="1">Amino-acid biosynthesis; L-asparagine biosynthesis; L-asparagine from L-aspartate (L-Gln route): step 1/1.</text>
</comment>
<comment type="catalytic activity">
    <reaction evidence="8">
        <text>L-aspartate + L-glutamine + ATP + H2O = L-asparagine + L-glutamate + AMP + diphosphate + H(+)</text>
        <dbReference type="Rhea" id="RHEA:12228"/>
        <dbReference type="ChEBI" id="CHEBI:15377"/>
        <dbReference type="ChEBI" id="CHEBI:15378"/>
        <dbReference type="ChEBI" id="CHEBI:29985"/>
        <dbReference type="ChEBI" id="CHEBI:29991"/>
        <dbReference type="ChEBI" id="CHEBI:30616"/>
        <dbReference type="ChEBI" id="CHEBI:33019"/>
        <dbReference type="ChEBI" id="CHEBI:58048"/>
        <dbReference type="ChEBI" id="CHEBI:58359"/>
        <dbReference type="ChEBI" id="CHEBI:456215"/>
        <dbReference type="EC" id="6.3.5.4"/>
    </reaction>
</comment>
<dbReference type="InterPro" id="IPR017932">
    <property type="entry name" value="GATase_2_dom"/>
</dbReference>
<evidence type="ECO:0000256" key="6">
    <source>
        <dbReference type="ARBA" id="ARBA00022888"/>
    </source>
</evidence>
<name>A0A5C6W4P9_9BACI</name>
<dbReference type="PANTHER" id="PTHR43284">
    <property type="entry name" value="ASPARAGINE SYNTHETASE (GLUTAMINE-HYDROLYZING)"/>
    <property type="match status" value="1"/>
</dbReference>
<evidence type="ECO:0000256" key="2">
    <source>
        <dbReference type="ARBA" id="ARBA00005752"/>
    </source>
</evidence>
<dbReference type="InterPro" id="IPR014729">
    <property type="entry name" value="Rossmann-like_a/b/a_fold"/>
</dbReference>
<dbReference type="Pfam" id="PF00733">
    <property type="entry name" value="Asn_synthase"/>
    <property type="match status" value="1"/>
</dbReference>
<dbReference type="Proteomes" id="UP000321363">
    <property type="component" value="Unassembled WGS sequence"/>
</dbReference>
<dbReference type="SUPFAM" id="SSF52402">
    <property type="entry name" value="Adenine nucleotide alpha hydrolases-like"/>
    <property type="match status" value="1"/>
</dbReference>
<dbReference type="InterPro" id="IPR006426">
    <property type="entry name" value="Asn_synth_AEB"/>
</dbReference>
<feature type="binding site" evidence="9">
    <location>
        <position position="100"/>
    </location>
    <ligand>
        <name>L-glutamine</name>
        <dbReference type="ChEBI" id="CHEBI:58359"/>
    </ligand>
</feature>
<evidence type="ECO:0000256" key="8">
    <source>
        <dbReference type="ARBA" id="ARBA00048741"/>
    </source>
</evidence>
<protein>
    <recommendedName>
        <fullName evidence="3">asparagine synthase (glutamine-hydrolyzing)</fullName>
        <ecNumber evidence="3">6.3.5.4</ecNumber>
    </recommendedName>
</protein>
<dbReference type="EC" id="6.3.5.4" evidence="3"/>
<evidence type="ECO:0000256" key="4">
    <source>
        <dbReference type="ARBA" id="ARBA00022741"/>
    </source>
</evidence>
<evidence type="ECO:0000256" key="9">
    <source>
        <dbReference type="PIRSR" id="PIRSR001589-2"/>
    </source>
</evidence>
<dbReference type="Pfam" id="PF13537">
    <property type="entry name" value="GATase_7"/>
    <property type="match status" value="1"/>
</dbReference>
<dbReference type="InterPro" id="IPR033738">
    <property type="entry name" value="AsnB_N"/>
</dbReference>
<dbReference type="PIRSF" id="PIRSF001589">
    <property type="entry name" value="Asn_synthetase_glu-h"/>
    <property type="match status" value="1"/>
</dbReference>
<dbReference type="GO" id="GO:0006529">
    <property type="term" value="P:asparagine biosynthetic process"/>
    <property type="evidence" value="ECO:0007669"/>
    <property type="project" value="UniProtKB-KW"/>
</dbReference>
<dbReference type="InterPro" id="IPR001962">
    <property type="entry name" value="Asn_synthase"/>
</dbReference>
<dbReference type="PROSITE" id="PS51278">
    <property type="entry name" value="GATASE_TYPE_2"/>
    <property type="match status" value="1"/>
</dbReference>
<feature type="domain" description="Glutamine amidotransferase type-2" evidence="10">
    <location>
        <begin position="2"/>
        <end position="217"/>
    </location>
</feature>
<keyword evidence="7" id="KW-0315">Glutamine amidotransferase</keyword>
<keyword evidence="4 9" id="KW-0547">Nucleotide-binding</keyword>
<dbReference type="OrthoDB" id="9763290at2"/>
<dbReference type="GO" id="GO:0004066">
    <property type="term" value="F:asparagine synthase (glutamine-hydrolyzing) activity"/>
    <property type="evidence" value="ECO:0007669"/>
    <property type="project" value="UniProtKB-EC"/>
</dbReference>
<evidence type="ECO:0000256" key="5">
    <source>
        <dbReference type="ARBA" id="ARBA00022840"/>
    </source>
</evidence>
<evidence type="ECO:0000259" key="10">
    <source>
        <dbReference type="PROSITE" id="PS51278"/>
    </source>
</evidence>
<evidence type="ECO:0000313" key="12">
    <source>
        <dbReference type="Proteomes" id="UP000321363"/>
    </source>
</evidence>
<dbReference type="RefSeq" id="WP_146946398.1">
    <property type="nucleotide sequence ID" value="NZ_VOQF01000002.1"/>
</dbReference>
<dbReference type="GO" id="GO:0005524">
    <property type="term" value="F:ATP binding"/>
    <property type="evidence" value="ECO:0007669"/>
    <property type="project" value="UniProtKB-KW"/>
</dbReference>
<evidence type="ECO:0000256" key="3">
    <source>
        <dbReference type="ARBA" id="ARBA00012737"/>
    </source>
</evidence>
<organism evidence="11 12">
    <name type="scientific">Metabacillus litoralis</name>
    <dbReference type="NCBI Taxonomy" id="152268"/>
    <lineage>
        <taxon>Bacteria</taxon>
        <taxon>Bacillati</taxon>
        <taxon>Bacillota</taxon>
        <taxon>Bacilli</taxon>
        <taxon>Bacillales</taxon>
        <taxon>Bacillaceae</taxon>
        <taxon>Metabacillus</taxon>
    </lineage>
</organism>
<reference evidence="11 12" key="1">
    <citation type="journal article" date="2005" name="Int. J. Syst. Evol. Microbiol.">
        <title>Bacillus litoralis sp. nov., isolated from a tidal flat of the Yellow Sea in Korea.</title>
        <authorList>
            <person name="Yoon J.H."/>
            <person name="Oh T.K."/>
        </authorList>
    </citation>
    <scope>NUCLEOTIDE SEQUENCE [LARGE SCALE GENOMIC DNA]</scope>
    <source>
        <strain evidence="11 12">SW-211</strain>
    </source>
</reference>
<dbReference type="InterPro" id="IPR029055">
    <property type="entry name" value="Ntn_hydrolases_N"/>
</dbReference>
<comment type="caution">
    <text evidence="11">The sequence shown here is derived from an EMBL/GenBank/DDBJ whole genome shotgun (WGS) entry which is preliminary data.</text>
</comment>
<dbReference type="Gene3D" id="3.40.50.620">
    <property type="entry name" value="HUPs"/>
    <property type="match status" value="1"/>
</dbReference>
<dbReference type="InterPro" id="IPR051786">
    <property type="entry name" value="ASN_synthetase/amidase"/>
</dbReference>
<evidence type="ECO:0000256" key="7">
    <source>
        <dbReference type="ARBA" id="ARBA00022962"/>
    </source>
</evidence>
<keyword evidence="6" id="KW-0061">Asparagine biosynthesis</keyword>